<dbReference type="Proteomes" id="UP001218362">
    <property type="component" value="Chromosome"/>
</dbReference>
<reference evidence="1" key="1">
    <citation type="submission" date="2023-03" db="EMBL/GenBank/DDBJ databases">
        <title>Andean soil-derived lignocellulolytic bacterial consortium as a source of novel taxa and putative plastic-active enzymes.</title>
        <authorList>
            <person name="Diaz-Garcia L."/>
            <person name="Chuvochina M."/>
            <person name="Feuerriegel G."/>
            <person name="Bunk B."/>
            <person name="Sproer C."/>
            <person name="Streit W.R."/>
            <person name="Rodriguez L.M."/>
            <person name="Overmann J."/>
            <person name="Jimenez D.J."/>
        </authorList>
    </citation>
    <scope>NUCLEOTIDE SEQUENCE</scope>
    <source>
        <strain evidence="1">MAG 26</strain>
    </source>
</reference>
<name>A0AAJ5X935_9SPHN</name>
<evidence type="ECO:0000313" key="2">
    <source>
        <dbReference type="Proteomes" id="UP001218362"/>
    </source>
</evidence>
<dbReference type="AlphaFoldDB" id="A0AAJ5X935"/>
<accession>A0AAJ5X935</accession>
<gene>
    <name evidence="1" type="ORF">P0Y56_07780</name>
</gene>
<protein>
    <submittedName>
        <fullName evidence="1">Uncharacterized protein</fullName>
    </submittedName>
</protein>
<sequence length="155" mass="17412">MVEQTLEYRFLAEMTAGLLTRGMHYEILRGDFDTNGYDIVIEVGGVTRHIQLKASIICGRSSYVPIHTALAAKPSGCVVRMRYEPETLAITGWEWFGGQPGERLPDLSHRVARHTKANSEGYKAVRPHLRELKTSQFEKIAEPSVILDRLFGSVP</sequence>
<dbReference type="KEGG" id="acob:P0Y56_07780"/>
<dbReference type="EMBL" id="CP119316">
    <property type="protein sequence ID" value="WEK48185.1"/>
    <property type="molecule type" value="Genomic_DNA"/>
</dbReference>
<organism evidence="1 2">
    <name type="scientific">Candidatus Andeanibacterium colombiense</name>
    <dbReference type="NCBI Taxonomy" id="3121345"/>
    <lineage>
        <taxon>Bacteria</taxon>
        <taxon>Pseudomonadati</taxon>
        <taxon>Pseudomonadota</taxon>
        <taxon>Alphaproteobacteria</taxon>
        <taxon>Sphingomonadales</taxon>
        <taxon>Sphingomonadaceae</taxon>
        <taxon>Candidatus Andeanibacterium</taxon>
    </lineage>
</organism>
<evidence type="ECO:0000313" key="1">
    <source>
        <dbReference type="EMBL" id="WEK48185.1"/>
    </source>
</evidence>
<proteinExistence type="predicted"/>